<organism evidence="2 3">
    <name type="scientific">Alloprevotella tannerae</name>
    <dbReference type="NCBI Taxonomy" id="76122"/>
    <lineage>
        <taxon>Bacteria</taxon>
        <taxon>Pseudomonadati</taxon>
        <taxon>Bacteroidota</taxon>
        <taxon>Bacteroidia</taxon>
        <taxon>Bacteroidales</taxon>
        <taxon>Prevotellaceae</taxon>
        <taxon>Alloprevotella</taxon>
    </lineage>
</organism>
<dbReference type="InterPro" id="IPR016181">
    <property type="entry name" value="Acyl_CoA_acyltransferase"/>
</dbReference>
<proteinExistence type="predicted"/>
<name>A0A929RYM0_9BACT</name>
<gene>
    <name evidence="2" type="ORF">HXK21_07735</name>
</gene>
<evidence type="ECO:0000313" key="2">
    <source>
        <dbReference type="EMBL" id="MBF0970914.1"/>
    </source>
</evidence>
<dbReference type="Gene3D" id="3.40.630.30">
    <property type="match status" value="1"/>
</dbReference>
<feature type="domain" description="BioF2-like acetyltransferase" evidence="1">
    <location>
        <begin position="160"/>
        <end position="285"/>
    </location>
</feature>
<accession>A0A929RYM0</accession>
<comment type="caution">
    <text evidence="2">The sequence shown here is derived from an EMBL/GenBank/DDBJ whole genome shotgun (WGS) entry which is preliminary data.</text>
</comment>
<evidence type="ECO:0000313" key="3">
    <source>
        <dbReference type="Proteomes" id="UP000704068"/>
    </source>
</evidence>
<dbReference type="InterPro" id="IPR038740">
    <property type="entry name" value="BioF2-like_GNAT_dom"/>
</dbReference>
<sequence length="324" mass="37395">MQLIPYTTERKTMWDCFIKQSRNATFLFYRDYMEYHQSRFEDGSLLFLNERGTCCGLLPCNLLPHEATIVSHGGLTYGGLLLTKKTSAEEVRDMLKSTADYYIEKGYKQFIYKPIPYIYHRYSTQEDLYWLFRAKGQLISRALSSTISLTEPLAFSELRRRKVKKAHKNALAMREGNEQMLVDFWTLLTATLKSYHQVSPVHNVDEILRLKSLFPKEISAFCLYEGEQLVAGTLLYIAGKTVHAQYIAANERGRMEGALDFLFDQLIEKYRNEGKTYFDFGISTEQQGAILNQGLLFQKEGFGGRGVCYDAYSVELENLCTYLS</sequence>
<evidence type="ECO:0000259" key="1">
    <source>
        <dbReference type="Pfam" id="PF13480"/>
    </source>
</evidence>
<reference evidence="2" key="1">
    <citation type="submission" date="2020-04" db="EMBL/GenBank/DDBJ databases">
        <title>Deep metagenomics examines the oral microbiome during advanced dental caries in children, revealing novel taxa and co-occurrences with host molecules.</title>
        <authorList>
            <person name="Baker J.L."/>
            <person name="Morton J.T."/>
            <person name="Dinis M."/>
            <person name="Alvarez R."/>
            <person name="Tran N.C."/>
            <person name="Knight R."/>
            <person name="Edlund A."/>
        </authorList>
    </citation>
    <scope>NUCLEOTIDE SEQUENCE</scope>
    <source>
        <strain evidence="2">JCVI_34_bin.1</strain>
    </source>
</reference>
<dbReference type="SUPFAM" id="SSF55729">
    <property type="entry name" value="Acyl-CoA N-acyltransferases (Nat)"/>
    <property type="match status" value="1"/>
</dbReference>
<dbReference type="Proteomes" id="UP000704068">
    <property type="component" value="Unassembled WGS sequence"/>
</dbReference>
<dbReference type="EMBL" id="JABZGR010000029">
    <property type="protein sequence ID" value="MBF0970914.1"/>
    <property type="molecule type" value="Genomic_DNA"/>
</dbReference>
<protein>
    <submittedName>
        <fullName evidence="2">GNAT family N-acetyltransferase</fullName>
    </submittedName>
</protein>
<dbReference type="RefSeq" id="WP_303764549.1">
    <property type="nucleotide sequence ID" value="NZ_JABZGR010000029.1"/>
</dbReference>
<dbReference type="AlphaFoldDB" id="A0A929RYM0"/>
<dbReference type="Pfam" id="PF13480">
    <property type="entry name" value="Acetyltransf_6"/>
    <property type="match status" value="1"/>
</dbReference>